<evidence type="ECO:0000313" key="2">
    <source>
        <dbReference type="EMBL" id="KJA21355.1"/>
    </source>
</evidence>
<evidence type="ECO:0000256" key="1">
    <source>
        <dbReference type="ARBA" id="ARBA00023172"/>
    </source>
</evidence>
<dbReference type="PANTHER" id="PTHR34605:SF3">
    <property type="entry name" value="P CELL-TYPE AGGLUTINATION PROTEIN MAP4-LIKE-RELATED"/>
    <property type="match status" value="1"/>
</dbReference>
<dbReference type="STRING" id="945553.A0A0D2PN91"/>
<evidence type="ECO:0000313" key="3">
    <source>
        <dbReference type="Proteomes" id="UP000054270"/>
    </source>
</evidence>
<keyword evidence="1" id="KW-0233">DNA recombination</keyword>
<dbReference type="SUPFAM" id="SSF56349">
    <property type="entry name" value="DNA breaking-rejoining enzymes"/>
    <property type="match status" value="1"/>
</dbReference>
<dbReference type="PANTHER" id="PTHR34605">
    <property type="entry name" value="PHAGE_INTEGRASE DOMAIN-CONTAINING PROTEIN"/>
    <property type="match status" value="1"/>
</dbReference>
<organism evidence="2 3">
    <name type="scientific">Hypholoma sublateritium (strain FD-334 SS-4)</name>
    <dbReference type="NCBI Taxonomy" id="945553"/>
    <lineage>
        <taxon>Eukaryota</taxon>
        <taxon>Fungi</taxon>
        <taxon>Dikarya</taxon>
        <taxon>Basidiomycota</taxon>
        <taxon>Agaricomycotina</taxon>
        <taxon>Agaricomycetes</taxon>
        <taxon>Agaricomycetidae</taxon>
        <taxon>Agaricales</taxon>
        <taxon>Agaricineae</taxon>
        <taxon>Strophariaceae</taxon>
        <taxon>Hypholoma</taxon>
    </lineage>
</organism>
<dbReference type="GO" id="GO:0003677">
    <property type="term" value="F:DNA binding"/>
    <property type="evidence" value="ECO:0007669"/>
    <property type="project" value="InterPro"/>
</dbReference>
<reference evidence="3" key="1">
    <citation type="submission" date="2014-04" db="EMBL/GenBank/DDBJ databases">
        <title>Evolutionary Origins and Diversification of the Mycorrhizal Mutualists.</title>
        <authorList>
            <consortium name="DOE Joint Genome Institute"/>
            <consortium name="Mycorrhizal Genomics Consortium"/>
            <person name="Kohler A."/>
            <person name="Kuo A."/>
            <person name="Nagy L.G."/>
            <person name="Floudas D."/>
            <person name="Copeland A."/>
            <person name="Barry K.W."/>
            <person name="Cichocki N."/>
            <person name="Veneault-Fourrey C."/>
            <person name="LaButti K."/>
            <person name="Lindquist E.A."/>
            <person name="Lipzen A."/>
            <person name="Lundell T."/>
            <person name="Morin E."/>
            <person name="Murat C."/>
            <person name="Riley R."/>
            <person name="Ohm R."/>
            <person name="Sun H."/>
            <person name="Tunlid A."/>
            <person name="Henrissat B."/>
            <person name="Grigoriev I.V."/>
            <person name="Hibbett D.S."/>
            <person name="Martin F."/>
        </authorList>
    </citation>
    <scope>NUCLEOTIDE SEQUENCE [LARGE SCALE GENOMIC DNA]</scope>
    <source>
        <strain evidence="3">FD-334 SS-4</strain>
    </source>
</reference>
<proteinExistence type="predicted"/>
<dbReference type="OMA" id="FAWRDAD"/>
<gene>
    <name evidence="2" type="ORF">HYPSUDRAFT_108311</name>
</gene>
<dbReference type="GO" id="GO:0015074">
    <property type="term" value="P:DNA integration"/>
    <property type="evidence" value="ECO:0007669"/>
    <property type="project" value="InterPro"/>
</dbReference>
<dbReference type="InterPro" id="IPR052925">
    <property type="entry name" value="Phage_Integrase-like_Recomb"/>
</dbReference>
<dbReference type="GO" id="GO:0006310">
    <property type="term" value="P:DNA recombination"/>
    <property type="evidence" value="ECO:0007669"/>
    <property type="project" value="UniProtKB-KW"/>
</dbReference>
<sequence length="245" mass="27790">HNFPIDPTPDTLSFFVVYMCHPDHVKPNTVKSYLSGICNQLEIFFPNVREARRSQIVTRTLTGCTKLRAVGVNRKRAITFDEIGDLHTSIANSSSYDDSLFLAICHSSFHGLLRIGESVWPDKRSLQDYHKVVPRSSVALSDATYEFTLPGHKAVRLFEGSRVLYHRSNVGNQCMSAFASYLARRDAKFPYNPELWLREDGSIPQRSWFMRMLRRHFTDNPGGHSFRPGGATYLASLGVPPNIIQ</sequence>
<accession>A0A0D2PN91</accession>
<dbReference type="AlphaFoldDB" id="A0A0D2PN91"/>
<feature type="non-terminal residue" evidence="2">
    <location>
        <position position="1"/>
    </location>
</feature>
<protein>
    <submittedName>
        <fullName evidence="2">Uncharacterized protein</fullName>
    </submittedName>
</protein>
<dbReference type="OrthoDB" id="5598396at2759"/>
<feature type="non-terminal residue" evidence="2">
    <location>
        <position position="245"/>
    </location>
</feature>
<dbReference type="EMBL" id="KN817559">
    <property type="protein sequence ID" value="KJA21355.1"/>
    <property type="molecule type" value="Genomic_DNA"/>
</dbReference>
<dbReference type="InterPro" id="IPR013762">
    <property type="entry name" value="Integrase-like_cat_sf"/>
</dbReference>
<dbReference type="InterPro" id="IPR011010">
    <property type="entry name" value="DNA_brk_join_enz"/>
</dbReference>
<keyword evidence="3" id="KW-1185">Reference proteome</keyword>
<name>A0A0D2PN91_HYPSF</name>
<dbReference type="Proteomes" id="UP000054270">
    <property type="component" value="Unassembled WGS sequence"/>
</dbReference>
<dbReference type="Gene3D" id="1.10.443.10">
    <property type="entry name" value="Intergrase catalytic core"/>
    <property type="match status" value="1"/>
</dbReference>